<evidence type="ECO:0000259" key="3">
    <source>
        <dbReference type="PROSITE" id="PS50157"/>
    </source>
</evidence>
<comment type="caution">
    <text evidence="4">The sequence shown here is derived from an EMBL/GenBank/DDBJ whole genome shotgun (WGS) entry which is preliminary data.</text>
</comment>
<feature type="chain" id="PRO_5040147825" description="C2H2-type domain-containing protein" evidence="2">
    <location>
        <begin position="21"/>
        <end position="267"/>
    </location>
</feature>
<proteinExistence type="predicted"/>
<accession>A0A9P4TC62</accession>
<keyword evidence="1" id="KW-0862">Zinc</keyword>
<dbReference type="AlphaFoldDB" id="A0A9P4TC62"/>
<feature type="signal peptide" evidence="2">
    <location>
        <begin position="1"/>
        <end position="20"/>
    </location>
</feature>
<dbReference type="PANTHER" id="PTHR46179">
    <property type="entry name" value="ZINC FINGER PROTEIN"/>
    <property type="match status" value="1"/>
</dbReference>
<dbReference type="InterPro" id="IPR013087">
    <property type="entry name" value="Znf_C2H2_type"/>
</dbReference>
<dbReference type="Gene3D" id="3.30.160.60">
    <property type="entry name" value="Classic Zinc Finger"/>
    <property type="match status" value="2"/>
</dbReference>
<protein>
    <recommendedName>
        <fullName evidence="3">C2H2-type domain-containing protein</fullName>
    </recommendedName>
</protein>
<name>A0A9P4TC62_CURKU</name>
<gene>
    <name evidence="4" type="ORF">E8E13_006587</name>
</gene>
<dbReference type="PROSITE" id="PS00028">
    <property type="entry name" value="ZINC_FINGER_C2H2_1"/>
    <property type="match status" value="2"/>
</dbReference>
<dbReference type="InterPro" id="IPR051061">
    <property type="entry name" value="Zinc_finger_trans_reg"/>
</dbReference>
<keyword evidence="1" id="KW-0863">Zinc-finger</keyword>
<dbReference type="Proteomes" id="UP000801428">
    <property type="component" value="Unassembled WGS sequence"/>
</dbReference>
<keyword evidence="1" id="KW-0479">Metal-binding</keyword>
<keyword evidence="5" id="KW-1185">Reference proteome</keyword>
<organism evidence="4 5">
    <name type="scientific">Curvularia kusanoi</name>
    <name type="common">Cochliobolus kusanoi</name>
    <dbReference type="NCBI Taxonomy" id="90978"/>
    <lineage>
        <taxon>Eukaryota</taxon>
        <taxon>Fungi</taxon>
        <taxon>Dikarya</taxon>
        <taxon>Ascomycota</taxon>
        <taxon>Pezizomycotina</taxon>
        <taxon>Dothideomycetes</taxon>
        <taxon>Pleosporomycetidae</taxon>
        <taxon>Pleosporales</taxon>
        <taxon>Pleosporineae</taxon>
        <taxon>Pleosporaceae</taxon>
        <taxon>Curvularia</taxon>
    </lineage>
</organism>
<dbReference type="InterPro" id="IPR036236">
    <property type="entry name" value="Znf_C2H2_sf"/>
</dbReference>
<evidence type="ECO:0000313" key="5">
    <source>
        <dbReference type="Proteomes" id="UP000801428"/>
    </source>
</evidence>
<dbReference type="SMART" id="SM00355">
    <property type="entry name" value="ZnF_C2H2"/>
    <property type="match status" value="3"/>
</dbReference>
<evidence type="ECO:0000256" key="2">
    <source>
        <dbReference type="SAM" id="SignalP"/>
    </source>
</evidence>
<dbReference type="OrthoDB" id="8922241at2759"/>
<keyword evidence="2" id="KW-0732">Signal</keyword>
<feature type="domain" description="C2H2-type" evidence="3">
    <location>
        <begin position="163"/>
        <end position="192"/>
    </location>
</feature>
<feature type="domain" description="C2H2-type" evidence="3">
    <location>
        <begin position="195"/>
        <end position="222"/>
    </location>
</feature>
<sequence length="267" mass="30034">MNKRLAIVVLFALCIQPARATGSVMELSPFMPPMEQFYADPAGTLRCLECALCYLECMCYLSQSSYSSSYTQALSNEVSFYDPPLFAEDSDSVDLSDVQDFLNNSGDHLVDENTHTMNVDVTTIQTNAIRAHVDDTYLPGYRQQASPSQPHCARRHAPRKGGFACTVEGCNKAFDRNCELNRHLKIHLSRNERPHRCSICNEGFLYPKDLMRHQGKHSKQGSIKTTYYCQVAGCNNTDGFSRRDNLLRHHRRQHQGIASPPAQSPPA</sequence>
<evidence type="ECO:0000313" key="4">
    <source>
        <dbReference type="EMBL" id="KAF2999812.1"/>
    </source>
</evidence>
<evidence type="ECO:0000256" key="1">
    <source>
        <dbReference type="PROSITE-ProRule" id="PRU00042"/>
    </source>
</evidence>
<dbReference type="GO" id="GO:0005634">
    <property type="term" value="C:nucleus"/>
    <property type="evidence" value="ECO:0007669"/>
    <property type="project" value="TreeGrafter"/>
</dbReference>
<dbReference type="PROSITE" id="PS50157">
    <property type="entry name" value="ZINC_FINGER_C2H2_2"/>
    <property type="match status" value="2"/>
</dbReference>
<dbReference type="EMBL" id="SWKU01000016">
    <property type="protein sequence ID" value="KAF2999812.1"/>
    <property type="molecule type" value="Genomic_DNA"/>
</dbReference>
<dbReference type="PANTHER" id="PTHR46179:SF24">
    <property type="entry name" value="C2H2-TYPE DOMAIN-CONTAINING PROTEIN"/>
    <property type="match status" value="1"/>
</dbReference>
<dbReference type="GO" id="GO:0006357">
    <property type="term" value="P:regulation of transcription by RNA polymerase II"/>
    <property type="evidence" value="ECO:0007669"/>
    <property type="project" value="TreeGrafter"/>
</dbReference>
<reference evidence="4" key="1">
    <citation type="submission" date="2019-04" db="EMBL/GenBank/DDBJ databases">
        <title>Sequencing of skin fungus with MAO and IRED activity.</title>
        <authorList>
            <person name="Marsaioli A.J."/>
            <person name="Bonatto J.M.C."/>
            <person name="Reis Junior O."/>
        </authorList>
    </citation>
    <scope>NUCLEOTIDE SEQUENCE</scope>
    <source>
        <strain evidence="4">30M1</strain>
    </source>
</reference>
<dbReference type="SUPFAM" id="SSF57667">
    <property type="entry name" value="beta-beta-alpha zinc fingers"/>
    <property type="match status" value="1"/>
</dbReference>
<dbReference type="GO" id="GO:0008270">
    <property type="term" value="F:zinc ion binding"/>
    <property type="evidence" value="ECO:0007669"/>
    <property type="project" value="UniProtKB-KW"/>
</dbReference>